<organism evidence="2 3">
    <name type="scientific">Oopsacas minuta</name>
    <dbReference type="NCBI Taxonomy" id="111878"/>
    <lineage>
        <taxon>Eukaryota</taxon>
        <taxon>Metazoa</taxon>
        <taxon>Porifera</taxon>
        <taxon>Hexactinellida</taxon>
        <taxon>Hexasterophora</taxon>
        <taxon>Lyssacinosida</taxon>
        <taxon>Leucopsacidae</taxon>
        <taxon>Oopsacas</taxon>
    </lineage>
</organism>
<dbReference type="Pfam" id="PF01875">
    <property type="entry name" value="Memo"/>
    <property type="match status" value="1"/>
</dbReference>
<dbReference type="HAMAP" id="MF_00055">
    <property type="entry name" value="MEMO1"/>
    <property type="match status" value="1"/>
</dbReference>
<comment type="caution">
    <text evidence="2">The sequence shown here is derived from an EMBL/GenBank/DDBJ whole genome shotgun (WGS) entry which is preliminary data.</text>
</comment>
<evidence type="ECO:0000313" key="3">
    <source>
        <dbReference type="Proteomes" id="UP001165289"/>
    </source>
</evidence>
<reference evidence="2 3" key="1">
    <citation type="journal article" date="2023" name="BMC Biol.">
        <title>The compact genome of the sponge Oopsacas minuta (Hexactinellida) is lacking key metazoan core genes.</title>
        <authorList>
            <person name="Santini S."/>
            <person name="Schenkelaars Q."/>
            <person name="Jourda C."/>
            <person name="Duchesne M."/>
            <person name="Belahbib H."/>
            <person name="Rocher C."/>
            <person name="Selva M."/>
            <person name="Riesgo A."/>
            <person name="Vervoort M."/>
            <person name="Leys S.P."/>
            <person name="Kodjabachian L."/>
            <person name="Le Bivic A."/>
            <person name="Borchiellini C."/>
            <person name="Claverie J.M."/>
            <person name="Renard E."/>
        </authorList>
    </citation>
    <scope>NUCLEOTIDE SEQUENCE [LARGE SCALE GENOMIC DNA]</scope>
    <source>
        <strain evidence="2">SPO-2</strain>
    </source>
</reference>
<evidence type="ECO:0000256" key="1">
    <source>
        <dbReference type="ARBA" id="ARBA00006315"/>
    </source>
</evidence>
<accession>A0AAV7KCJ1</accession>
<evidence type="ECO:0000313" key="2">
    <source>
        <dbReference type="EMBL" id="KAI6659166.1"/>
    </source>
</evidence>
<proteinExistence type="inferred from homology"/>
<gene>
    <name evidence="2" type="ORF">LOD99_14841</name>
</gene>
<dbReference type="NCBIfam" id="TIGR04336">
    <property type="entry name" value="AmmeMemoSam_B"/>
    <property type="match status" value="1"/>
</dbReference>
<dbReference type="CDD" id="cd07361">
    <property type="entry name" value="MEMO_like"/>
    <property type="match status" value="1"/>
</dbReference>
<name>A0AAV7KCJ1_9METZ</name>
<protein>
    <recommendedName>
        <fullName evidence="4">Protein MEMO1</fullName>
    </recommendedName>
</protein>
<dbReference type="Proteomes" id="UP001165289">
    <property type="component" value="Unassembled WGS sequence"/>
</dbReference>
<sequence>MASREGKLICRRATHAGSWYQSDARSLDNELTQWLNQAELTLSPARAIISPHAGYRFCGATAAFAFKQIIPESVKRVFILGPSHHVYLTGCGITPAEVYQTPLYDLKIDTEVIDVLIKTGEFKRLDLSVDEEEHSIEMQLSFIAKVMESKKSSFTLVPIMVGELKGDKGIQYGKILSPYLENPDNLFVISSDFCHWGSRFRFTYYDKKCGDIYQSIESLDKMGMDIIESLNAESFIEYLSQYGNTICGRNPITLLLHTFECIRARRILPNSKLKFLHYSQSSQVKDLSDSSVSYAAGVLTF</sequence>
<evidence type="ECO:0008006" key="4">
    <source>
        <dbReference type="Google" id="ProtNLM"/>
    </source>
</evidence>
<dbReference type="EMBL" id="JAKMXF010000066">
    <property type="protein sequence ID" value="KAI6659166.1"/>
    <property type="molecule type" value="Genomic_DNA"/>
</dbReference>
<dbReference type="PANTHER" id="PTHR11060">
    <property type="entry name" value="PROTEIN MEMO1"/>
    <property type="match status" value="1"/>
</dbReference>
<dbReference type="InterPro" id="IPR002737">
    <property type="entry name" value="MEMO1_fam"/>
</dbReference>
<comment type="similarity">
    <text evidence="1">Belongs to the MEMO1 family.</text>
</comment>
<dbReference type="AlphaFoldDB" id="A0AAV7KCJ1"/>
<dbReference type="PANTHER" id="PTHR11060:SF0">
    <property type="entry name" value="PROTEIN MEMO1"/>
    <property type="match status" value="1"/>
</dbReference>
<keyword evidence="3" id="KW-1185">Reference proteome</keyword>
<dbReference type="Gene3D" id="3.40.830.10">
    <property type="entry name" value="LigB-like"/>
    <property type="match status" value="1"/>
</dbReference>